<dbReference type="GO" id="GO:0006537">
    <property type="term" value="P:glutamate biosynthetic process"/>
    <property type="evidence" value="ECO:0007669"/>
    <property type="project" value="TreeGrafter"/>
</dbReference>
<dbReference type="NCBIfam" id="NF006929">
    <property type="entry name" value="PRK09414.1"/>
    <property type="match status" value="1"/>
</dbReference>
<dbReference type="InterPro" id="IPR036291">
    <property type="entry name" value="NAD(P)-bd_dom_sf"/>
</dbReference>
<dbReference type="Pfam" id="PF00208">
    <property type="entry name" value="ELFV_dehydrog"/>
    <property type="match status" value="1"/>
</dbReference>
<evidence type="ECO:0000256" key="9">
    <source>
        <dbReference type="RuleBase" id="RU004417"/>
    </source>
</evidence>
<feature type="binding site" evidence="7">
    <location>
        <position position="128"/>
    </location>
    <ligand>
        <name>substrate</name>
    </ligand>
</feature>
<evidence type="ECO:0000256" key="3">
    <source>
        <dbReference type="ARBA" id="ARBA00012896"/>
    </source>
</evidence>
<feature type="binding site" evidence="7">
    <location>
        <position position="394"/>
    </location>
    <ligand>
        <name>substrate</name>
    </ligand>
</feature>
<dbReference type="FunFam" id="1.10.285.10:FF:000001">
    <property type="entry name" value="Glutamate dehydrogenase"/>
    <property type="match status" value="1"/>
</dbReference>
<comment type="similarity">
    <text evidence="1 5 9">Belongs to the Glu/Leu/Phe/Val dehydrogenases family.</text>
</comment>
<comment type="caution">
    <text evidence="11">The sequence shown here is derived from an EMBL/GenBank/DDBJ whole genome shotgun (WGS) entry which is preliminary data.</text>
</comment>
<evidence type="ECO:0000256" key="6">
    <source>
        <dbReference type="PIRSR" id="PIRSR000185-1"/>
    </source>
</evidence>
<dbReference type="InterPro" id="IPR046346">
    <property type="entry name" value="Aminoacid_DH-like_N_sf"/>
</dbReference>
<dbReference type="GO" id="GO:0005829">
    <property type="term" value="C:cytosol"/>
    <property type="evidence" value="ECO:0007669"/>
    <property type="project" value="TreeGrafter"/>
</dbReference>
<dbReference type="SUPFAM" id="SSF51735">
    <property type="entry name" value="NAD(P)-binding Rossmann-fold domains"/>
    <property type="match status" value="1"/>
</dbReference>
<evidence type="ECO:0000313" key="11">
    <source>
        <dbReference type="EMBL" id="EFU62656.1"/>
    </source>
</evidence>
<evidence type="ECO:0000256" key="7">
    <source>
        <dbReference type="PIRSR" id="PIRSR000185-2"/>
    </source>
</evidence>
<evidence type="ECO:0000256" key="1">
    <source>
        <dbReference type="ARBA" id="ARBA00006382"/>
    </source>
</evidence>
<dbReference type="InterPro" id="IPR050724">
    <property type="entry name" value="Glu_Leu_Phe_Val_DH"/>
</dbReference>
<feature type="binding site" evidence="7">
    <location>
        <position position="107"/>
    </location>
    <ligand>
        <name>substrate</name>
    </ligand>
</feature>
<dbReference type="PRINTS" id="PR00082">
    <property type="entry name" value="GLFDHDRGNASE"/>
</dbReference>
<dbReference type="InterPro" id="IPR006095">
    <property type="entry name" value="Glu/Leu/Phe/Val/Trp_DH"/>
</dbReference>
<feature type="active site" description="Proton donor" evidence="6">
    <location>
        <position position="143"/>
    </location>
</feature>
<dbReference type="SUPFAM" id="SSF53223">
    <property type="entry name" value="Aminoacid dehydrogenase-like, N-terminal domain"/>
    <property type="match status" value="1"/>
</dbReference>
<keyword evidence="7" id="KW-0520">NAD</keyword>
<dbReference type="InterPro" id="IPR014362">
    <property type="entry name" value="Glu_DH"/>
</dbReference>
<dbReference type="PROSITE" id="PS00074">
    <property type="entry name" value="GLFV_DEHYDROGENASE"/>
    <property type="match status" value="1"/>
</dbReference>
<evidence type="ECO:0000256" key="2">
    <source>
        <dbReference type="ARBA" id="ARBA00011643"/>
    </source>
</evidence>
<dbReference type="HOGENOM" id="CLU_025763_2_1_9"/>
<accession>E6KN52</accession>
<name>E6KN52_STROR</name>
<proteinExistence type="inferred from homology"/>
<comment type="subunit">
    <text evidence="2">Homohexamer.</text>
</comment>
<dbReference type="GO" id="GO:0000166">
    <property type="term" value="F:nucleotide binding"/>
    <property type="evidence" value="ECO:0007669"/>
    <property type="project" value="UniProtKB-KW"/>
</dbReference>
<dbReference type="FunFam" id="3.40.50.720:FF:000030">
    <property type="entry name" value="Glutamate dehydrogenase"/>
    <property type="match status" value="1"/>
</dbReference>
<dbReference type="Proteomes" id="UP000004500">
    <property type="component" value="Unassembled WGS sequence"/>
</dbReference>
<dbReference type="eggNOG" id="COG0334">
    <property type="taxonomic scope" value="Bacteria"/>
</dbReference>
<dbReference type="EMBL" id="AEPO01000014">
    <property type="protein sequence ID" value="EFU62656.1"/>
    <property type="molecule type" value="Genomic_DNA"/>
</dbReference>
<feature type="binding site" evidence="7">
    <location>
        <position position="131"/>
    </location>
    <ligand>
        <name>substrate</name>
    </ligand>
</feature>
<dbReference type="PANTHER" id="PTHR43571">
    <property type="entry name" value="NADP-SPECIFIC GLUTAMATE DEHYDROGENASE 1-RELATED"/>
    <property type="match status" value="1"/>
</dbReference>
<dbReference type="CDD" id="cd05313">
    <property type="entry name" value="NAD_bind_2_Glu_DH"/>
    <property type="match status" value="1"/>
</dbReference>
<dbReference type="Gene3D" id="3.40.50.10860">
    <property type="entry name" value="Leucine Dehydrogenase, chain A, domain 1"/>
    <property type="match status" value="1"/>
</dbReference>
<dbReference type="Pfam" id="PF02812">
    <property type="entry name" value="ELFV_dehydrog_N"/>
    <property type="match status" value="1"/>
</dbReference>
<sequence>MAHVIKYNNKKENDMTSAKDYIQSVFATVKARNGHEAEFLQAVEEFFSTLEPVFEKHPEYIEENILARITEPERVISFRVPWVDREGKVQVNRGYRVQFNSAVGPYKGGLRFHPTVNQGILKFLGFEQIFKNVLTGLPIGGGKGGSDFDPKGKTDAEVMRFCQSFMTELQKYIGPSLDVPAGDIGVGGREIGYLYGQYKRLNQFDAGVLTGKPLGFGGSLIRPEATGYGLVYYTEEMLKANGNSFAGKKVVISGSGNVAQYALQKATELGATVISVSDSNGYVIDENGIDFDLLVDVKEKRRARLTEYAAEKATATYHEGSVWTYAGNYDIALPCATQNEINGEAAKRLVAQGVICVSEGANMPSDLDAIKVYKENGILYGPAKAANAGGVAVSALEMSQNSLRLSWTREEVDGRLKDIMTNIFNTAKTTAETYGLGTDYLAGANIAAFENVANAMIAQGIV</sequence>
<dbReference type="PANTHER" id="PTHR43571:SF1">
    <property type="entry name" value="NADP-SPECIFIC GLUTAMATE DEHYDROGENASE 1-RELATED"/>
    <property type="match status" value="1"/>
</dbReference>
<dbReference type="InterPro" id="IPR033524">
    <property type="entry name" value="Glu/Leu/Phe/Val_DH_AS"/>
</dbReference>
<feature type="domain" description="Glutamate/phenylalanine/leucine/valine/L-tryptophan dehydrogenase C-terminal" evidence="10">
    <location>
        <begin position="219"/>
        <end position="460"/>
    </location>
</feature>
<dbReference type="InterPro" id="IPR006097">
    <property type="entry name" value="Glu/Leu/Phe/Val/Trp_DH_dimer"/>
</dbReference>
<dbReference type="PIRSF" id="PIRSF000185">
    <property type="entry name" value="Glu_DH"/>
    <property type="match status" value="1"/>
</dbReference>
<keyword evidence="7" id="KW-0547">Nucleotide-binding</keyword>
<organism evidence="11 12">
    <name type="scientific">Streptococcus oralis ATCC 49296</name>
    <dbReference type="NCBI Taxonomy" id="888049"/>
    <lineage>
        <taxon>Bacteria</taxon>
        <taxon>Bacillati</taxon>
        <taxon>Bacillota</taxon>
        <taxon>Bacilli</taxon>
        <taxon>Lactobacillales</taxon>
        <taxon>Streptococcaceae</taxon>
        <taxon>Streptococcus</taxon>
    </lineage>
</organism>
<evidence type="ECO:0000256" key="8">
    <source>
        <dbReference type="PIRSR" id="PIRSR000185-3"/>
    </source>
</evidence>
<dbReference type="FunFam" id="3.40.50.10860:FF:000002">
    <property type="entry name" value="Glutamate dehydrogenase"/>
    <property type="match status" value="1"/>
</dbReference>
<evidence type="ECO:0000256" key="5">
    <source>
        <dbReference type="PIRNR" id="PIRNR000185"/>
    </source>
</evidence>
<evidence type="ECO:0000256" key="4">
    <source>
        <dbReference type="ARBA" id="ARBA00023002"/>
    </source>
</evidence>
<reference evidence="11 12" key="1">
    <citation type="submission" date="2010-11" db="EMBL/GenBank/DDBJ databases">
        <authorList>
            <person name="Muzny D."/>
            <person name="Qin X."/>
            <person name="Deng J."/>
            <person name="Jiang H."/>
            <person name="Liu Y."/>
            <person name="Qu J."/>
            <person name="Song X.-Z."/>
            <person name="Zhang L."/>
            <person name="Thornton R."/>
            <person name="Coyle M."/>
            <person name="Francisco L."/>
            <person name="Jackson L."/>
            <person name="Javaid M."/>
            <person name="Korchina V."/>
            <person name="Kovar C."/>
            <person name="Mata R."/>
            <person name="Mathew T."/>
            <person name="Ngo R."/>
            <person name="Nguyen L."/>
            <person name="Nguyen N."/>
            <person name="Okwuonu G."/>
            <person name="Ongeri F."/>
            <person name="Pham C."/>
            <person name="Simmons D."/>
            <person name="Wilczek-Boney K."/>
            <person name="Hale W."/>
            <person name="Jakkamsetti A."/>
            <person name="Pham P."/>
            <person name="Ruth R."/>
            <person name="San Lucas F."/>
            <person name="Warren J."/>
            <person name="Zhang J."/>
            <person name="Zhao Z."/>
            <person name="Zhou C."/>
            <person name="Zhu D."/>
            <person name="Lee S."/>
            <person name="Bess C."/>
            <person name="Blankenburg K."/>
            <person name="Forbes L."/>
            <person name="Fu Q."/>
            <person name="Gubbala S."/>
            <person name="Hirani K."/>
            <person name="Jayaseelan J.C."/>
            <person name="Lara F."/>
            <person name="Munidasa M."/>
            <person name="Palculict T."/>
            <person name="Patil S."/>
            <person name="Pu L.-L."/>
            <person name="Saada N."/>
            <person name="Tang L."/>
            <person name="Weissenberger G."/>
            <person name="Zhu Y."/>
            <person name="Hemphill L."/>
            <person name="Shang Y."/>
            <person name="Youmans B."/>
            <person name="Ayvaz T."/>
            <person name="Ross M."/>
            <person name="Santibanez J."/>
            <person name="Aqrawi P."/>
            <person name="Gross S."/>
            <person name="Joshi V."/>
            <person name="Fowler G."/>
            <person name="Nazareth L."/>
            <person name="Reid J."/>
            <person name="Worley K."/>
            <person name="Petrosino J."/>
            <person name="Highlander S."/>
            <person name="Gibbs R."/>
        </authorList>
    </citation>
    <scope>NUCLEOTIDE SEQUENCE [LARGE SCALE GENOMIC DNA]</scope>
    <source>
        <strain evidence="11 12">ATCC 49296</strain>
    </source>
</reference>
<protein>
    <recommendedName>
        <fullName evidence="3 5">Glutamate dehydrogenase</fullName>
    </recommendedName>
</protein>
<dbReference type="GO" id="GO:0004354">
    <property type="term" value="F:glutamate dehydrogenase (NADP+) activity"/>
    <property type="evidence" value="ECO:0007669"/>
    <property type="project" value="TreeGrafter"/>
</dbReference>
<feature type="binding site" evidence="7">
    <location>
        <position position="257"/>
    </location>
    <ligand>
        <name>NAD(+)</name>
        <dbReference type="ChEBI" id="CHEBI:57540"/>
    </ligand>
</feature>
<keyword evidence="4 5" id="KW-0560">Oxidoreductase</keyword>
<evidence type="ECO:0000259" key="10">
    <source>
        <dbReference type="SMART" id="SM00839"/>
    </source>
</evidence>
<evidence type="ECO:0000313" key="12">
    <source>
        <dbReference type="Proteomes" id="UP000004500"/>
    </source>
</evidence>
<dbReference type="AlphaFoldDB" id="E6KN52"/>
<gene>
    <name evidence="11" type="ORF">HMPREF8578_1667</name>
</gene>
<dbReference type="SMART" id="SM00839">
    <property type="entry name" value="ELFV_dehydrog"/>
    <property type="match status" value="1"/>
</dbReference>
<feature type="binding site" evidence="7">
    <location>
        <position position="226"/>
    </location>
    <ligand>
        <name>NAD(+)</name>
        <dbReference type="ChEBI" id="CHEBI:57540"/>
    </ligand>
</feature>
<dbReference type="Gene3D" id="1.10.285.10">
    <property type="entry name" value="Glutamate Dehydrogenase, chain A, domain 3"/>
    <property type="match status" value="2"/>
</dbReference>
<feature type="binding site" evidence="7">
    <location>
        <position position="182"/>
    </location>
    <ligand>
        <name>substrate</name>
    </ligand>
</feature>
<dbReference type="InterPro" id="IPR006096">
    <property type="entry name" value="Glu/Leu/Phe/Val/Trp_DH_C"/>
</dbReference>
<dbReference type="InterPro" id="IPR033922">
    <property type="entry name" value="NAD_bind_Glu_DH"/>
</dbReference>
<feature type="site" description="Important for catalysis" evidence="8">
    <location>
        <position position="183"/>
    </location>
</feature>
<dbReference type="Gene3D" id="3.40.50.720">
    <property type="entry name" value="NAD(P)-binding Rossmann-like Domain"/>
    <property type="match status" value="1"/>
</dbReference>
<dbReference type="FunFam" id="1.10.285.10:FF:000010">
    <property type="entry name" value="Glutamate dehydrogenase"/>
    <property type="match status" value="1"/>
</dbReference>